<dbReference type="CDD" id="cd08186">
    <property type="entry name" value="Fe-ADH-like"/>
    <property type="match status" value="1"/>
</dbReference>
<dbReference type="PANTHER" id="PTHR43633:SF1">
    <property type="entry name" value="ALCOHOL DEHYDROGENASE YQHD"/>
    <property type="match status" value="1"/>
</dbReference>
<protein>
    <submittedName>
        <fullName evidence="4">Iron alcohol dehydrogenase</fullName>
        <ecNumber evidence="4">1.1.1.1</ecNumber>
    </submittedName>
</protein>
<dbReference type="InterPro" id="IPR044731">
    <property type="entry name" value="BDH-like"/>
</dbReference>
<keyword evidence="1 4" id="KW-0560">Oxidoreductase</keyword>
<organism evidence="4">
    <name type="scientific">Thermococcus paralvinellae</name>
    <dbReference type="NCBI Taxonomy" id="582419"/>
    <lineage>
        <taxon>Archaea</taxon>
        <taxon>Methanobacteriati</taxon>
        <taxon>Methanobacteriota</taxon>
        <taxon>Thermococci</taxon>
        <taxon>Thermococcales</taxon>
        <taxon>Thermococcaceae</taxon>
        <taxon>Thermococcus</taxon>
    </lineage>
</organism>
<dbReference type="FunFam" id="3.40.50.1970:FF:000003">
    <property type="entry name" value="Alcohol dehydrogenase, iron-containing"/>
    <property type="match status" value="1"/>
</dbReference>
<dbReference type="GO" id="GO:1990362">
    <property type="term" value="F:butanol dehydrogenase (NAD+) activity"/>
    <property type="evidence" value="ECO:0007669"/>
    <property type="project" value="InterPro"/>
</dbReference>
<dbReference type="BRENDA" id="1.1.1.2">
    <property type="organism ID" value="32025"/>
</dbReference>
<evidence type="ECO:0000313" key="4">
    <source>
        <dbReference type="EMBL" id="ACK56133.1"/>
    </source>
</evidence>
<dbReference type="Gene3D" id="3.40.50.1970">
    <property type="match status" value="1"/>
</dbReference>
<dbReference type="InterPro" id="IPR045910">
    <property type="entry name" value="AdhA-like"/>
</dbReference>
<dbReference type="PANTHER" id="PTHR43633">
    <property type="entry name" value="ALCOHOL DEHYDROGENASE YQHD"/>
    <property type="match status" value="1"/>
</dbReference>
<dbReference type="GO" id="GO:0005829">
    <property type="term" value="C:cytosol"/>
    <property type="evidence" value="ECO:0007669"/>
    <property type="project" value="TreeGrafter"/>
</dbReference>
<dbReference type="GO" id="GO:0046872">
    <property type="term" value="F:metal ion binding"/>
    <property type="evidence" value="ECO:0007669"/>
    <property type="project" value="InterPro"/>
</dbReference>
<dbReference type="AlphaFoldDB" id="C1IWT4"/>
<dbReference type="SUPFAM" id="SSF56796">
    <property type="entry name" value="Dehydroquinate synthase-like"/>
    <property type="match status" value="1"/>
</dbReference>
<sequence>MLWESQIPINQIFELRCRTIDYFGVGAINKFYDIAKDLKENRGISRVILVTGKSSYKKCGAWDVVKPALEENGIEYVHYDKVGPNPTVDMVDEAAQMGKEFGAQAVIGIGGGSPIDTAKSVAILLEYTDKTARELYKLQFSPRKAKPIIAINTTHGTGTEVNRFAVASILEEEYKPAIAYDCIYPLYSIDDPTLMTKLPADQTRYVTIDALNHVNEAATTKVASPYSILLAKETARLIFDYLPEALIHPDNLQAKYYLLYASAIAGISLDNGLLHFTHALEHPLSAVKPDLPHGLGLAILLPAVIKHIYPATARILAEIYRPLVPEVKGVPGEAELVAKKVEEWLFAIGITQKLTDVGFSEDDVKRLTELAMTTPSLNLLLSLAPVEATKETIEAIYRDSLYPLSK</sequence>
<evidence type="ECO:0000259" key="2">
    <source>
        <dbReference type="Pfam" id="PF00465"/>
    </source>
</evidence>
<dbReference type="Pfam" id="PF00465">
    <property type="entry name" value="Fe-ADH"/>
    <property type="match status" value="1"/>
</dbReference>
<dbReference type="InterPro" id="IPR001670">
    <property type="entry name" value="ADH_Fe/GldA"/>
</dbReference>
<proteinExistence type="predicted"/>
<dbReference type="Gene3D" id="1.20.1090.10">
    <property type="entry name" value="Dehydroquinate synthase-like - alpha domain"/>
    <property type="match status" value="1"/>
</dbReference>
<gene>
    <name evidence="4" type="primary">adh</name>
</gene>
<dbReference type="InterPro" id="IPR056798">
    <property type="entry name" value="ADH_Fe_C"/>
</dbReference>
<accession>C1IWT4</accession>
<feature type="domain" description="Fe-containing alcohol dehydrogenase-like C-terminal" evidence="3">
    <location>
        <begin position="207"/>
        <end position="400"/>
    </location>
</feature>
<dbReference type="EC" id="1.1.1.1" evidence="4"/>
<reference evidence="4" key="1">
    <citation type="journal article" date="2009" name="Extremophiles">
        <title>Molecular characterization of the recombinant iron-containing alcohol dehydrogenase from the hyperthermophilic Archaeon, Thermococcus strain ES1.</title>
        <authorList>
            <person name="Ying X."/>
            <person name="Grunden A.M."/>
            <person name="Nie L."/>
            <person name="Adams M.W."/>
            <person name="Ma K."/>
        </authorList>
    </citation>
    <scope>NUCLEOTIDE SEQUENCE</scope>
    <source>
        <strain evidence="4">ES1</strain>
    </source>
</reference>
<dbReference type="GO" id="GO:0008106">
    <property type="term" value="F:alcohol dehydrogenase (NADP+) activity"/>
    <property type="evidence" value="ECO:0007669"/>
    <property type="project" value="TreeGrafter"/>
</dbReference>
<name>C1IWT4_9EURY</name>
<evidence type="ECO:0000259" key="3">
    <source>
        <dbReference type="Pfam" id="PF25137"/>
    </source>
</evidence>
<dbReference type="Pfam" id="PF25137">
    <property type="entry name" value="ADH_Fe_C"/>
    <property type="match status" value="1"/>
</dbReference>
<feature type="domain" description="Alcohol dehydrogenase iron-type/glycerol dehydrogenase GldA" evidence="2">
    <location>
        <begin position="22"/>
        <end position="192"/>
    </location>
</feature>
<evidence type="ECO:0000256" key="1">
    <source>
        <dbReference type="ARBA" id="ARBA00023002"/>
    </source>
</evidence>
<dbReference type="EMBL" id="EU919177">
    <property type="protein sequence ID" value="ACK56133.1"/>
    <property type="molecule type" value="Genomic_DNA"/>
</dbReference>
<dbReference type="GO" id="GO:1990002">
    <property type="term" value="F:methylglyoxal reductase (NADPH) (acetol producing) activity"/>
    <property type="evidence" value="ECO:0007669"/>
    <property type="project" value="TreeGrafter"/>
</dbReference>